<evidence type="ECO:0000256" key="1">
    <source>
        <dbReference type="ARBA" id="ARBA00022857"/>
    </source>
</evidence>
<keyword evidence="1" id="KW-0521">NADP</keyword>
<dbReference type="PANTHER" id="PTHR44154:SF1">
    <property type="entry name" value="QUINONE OXIDOREDUCTASE"/>
    <property type="match status" value="1"/>
</dbReference>
<organism evidence="3 4">
    <name type="scientific">Caldisphaera lagunensis (strain DSM 15908 / JCM 11604 / ANMR 0165 / IC-154)</name>
    <dbReference type="NCBI Taxonomy" id="1056495"/>
    <lineage>
        <taxon>Archaea</taxon>
        <taxon>Thermoproteota</taxon>
        <taxon>Thermoprotei</taxon>
        <taxon>Acidilobales</taxon>
        <taxon>Caldisphaeraceae</taxon>
        <taxon>Caldisphaera</taxon>
    </lineage>
</organism>
<dbReference type="PANTHER" id="PTHR44154">
    <property type="entry name" value="QUINONE OXIDOREDUCTASE"/>
    <property type="match status" value="1"/>
</dbReference>
<sequence length="340" mass="37649">MRAIYFNSHGDIDVLKYGEFEDPKINRGEALIKVEYSSINRMDTLIRKGYPGINIPLPHIPGVDLYGKVIDIDDNSDISPGDFVIANTVYGCGHCDFCLQGKENMCNQWKMIGFHINGAHAELIKVPSKTLIKVKGDGEKLGVSPLSLSIAWTSLVTIGKIKKDDFVLIHGASGGVGMFSIKIAKLFGAKTIATTRSVEKAKILKSIGADYVIVSTEEDVKNRVLELTNKNGVDIVVDYIINPTLQTSLDVTKTNGKIVIFGFLGGNTFAINWQKFYLKHLEIYGTHNSSKLELKNAIKYVENGEIEPYISKTVNLEYVKEGHKIIENNDIIGKISVRIK</sequence>
<proteinExistence type="predicted"/>
<dbReference type="Gene3D" id="3.90.180.10">
    <property type="entry name" value="Medium-chain alcohol dehydrogenases, catalytic domain"/>
    <property type="match status" value="1"/>
</dbReference>
<dbReference type="GeneID" id="14211550"/>
<accession>L0AAK4</accession>
<reference evidence="4" key="1">
    <citation type="submission" date="2012-03" db="EMBL/GenBank/DDBJ databases">
        <title>Complete genome of Caldisphaera lagunensis DSM 15908.</title>
        <authorList>
            <person name="Lucas S."/>
            <person name="Copeland A."/>
            <person name="Lapidus A."/>
            <person name="Glavina del Rio T."/>
            <person name="Dalin E."/>
            <person name="Tice H."/>
            <person name="Bruce D."/>
            <person name="Goodwin L."/>
            <person name="Pitluck S."/>
            <person name="Peters L."/>
            <person name="Mikhailova N."/>
            <person name="Teshima H."/>
            <person name="Kyrpides N."/>
            <person name="Mavromatis K."/>
            <person name="Ivanova N."/>
            <person name="Brettin T."/>
            <person name="Detter J.C."/>
            <person name="Han C."/>
            <person name="Larimer F."/>
            <person name="Land M."/>
            <person name="Hauser L."/>
            <person name="Markowitz V."/>
            <person name="Cheng J.-F."/>
            <person name="Hugenholtz P."/>
            <person name="Woyke T."/>
            <person name="Wu D."/>
            <person name="Spring S."/>
            <person name="Schroeder M."/>
            <person name="Brambilla E."/>
            <person name="Klenk H.-P."/>
            <person name="Eisen J.A."/>
        </authorList>
    </citation>
    <scope>NUCLEOTIDE SEQUENCE [LARGE SCALE GENOMIC DNA]</scope>
    <source>
        <strain evidence="4">DSM 15908 / JCM 11604 / IC-154</strain>
    </source>
</reference>
<dbReference type="Proteomes" id="UP000010469">
    <property type="component" value="Chromosome"/>
</dbReference>
<dbReference type="eggNOG" id="arCOG01458">
    <property type="taxonomic scope" value="Archaea"/>
</dbReference>
<dbReference type="Pfam" id="PF00107">
    <property type="entry name" value="ADH_zinc_N"/>
    <property type="match status" value="1"/>
</dbReference>
<protein>
    <submittedName>
        <fullName evidence="3">Zn-dependent oxidoreductase, NADPH:quinone reductase</fullName>
    </submittedName>
</protein>
<dbReference type="InterPro" id="IPR013149">
    <property type="entry name" value="ADH-like_C"/>
</dbReference>
<dbReference type="Pfam" id="PF08240">
    <property type="entry name" value="ADH_N"/>
    <property type="match status" value="1"/>
</dbReference>
<feature type="domain" description="Enoyl reductase (ER)" evidence="2">
    <location>
        <begin position="10"/>
        <end position="337"/>
    </location>
</feature>
<dbReference type="InterPro" id="IPR036291">
    <property type="entry name" value="NAD(P)-bd_dom_sf"/>
</dbReference>
<dbReference type="HOGENOM" id="CLU_026673_3_3_2"/>
<keyword evidence="4" id="KW-1185">Reference proteome</keyword>
<dbReference type="SUPFAM" id="SSF50129">
    <property type="entry name" value="GroES-like"/>
    <property type="match status" value="1"/>
</dbReference>
<dbReference type="OrthoDB" id="73567at2157"/>
<dbReference type="AlphaFoldDB" id="L0AAK4"/>
<dbReference type="RefSeq" id="WP_015231968.1">
    <property type="nucleotide sequence ID" value="NC_019791.1"/>
</dbReference>
<evidence type="ECO:0000259" key="2">
    <source>
        <dbReference type="SMART" id="SM00829"/>
    </source>
</evidence>
<evidence type="ECO:0000313" key="3">
    <source>
        <dbReference type="EMBL" id="AFZ70070.1"/>
    </source>
</evidence>
<dbReference type="EMBL" id="CP003378">
    <property type="protein sequence ID" value="AFZ70070.1"/>
    <property type="molecule type" value="Genomic_DNA"/>
</dbReference>
<name>L0AAK4_CALLD</name>
<gene>
    <name evidence="3" type="ordered locus">Calag_0290</name>
</gene>
<evidence type="ECO:0000313" key="4">
    <source>
        <dbReference type="Proteomes" id="UP000010469"/>
    </source>
</evidence>
<dbReference type="SUPFAM" id="SSF51735">
    <property type="entry name" value="NAD(P)-binding Rossmann-fold domains"/>
    <property type="match status" value="1"/>
</dbReference>
<dbReference type="InterPro" id="IPR011032">
    <property type="entry name" value="GroES-like_sf"/>
</dbReference>
<dbReference type="GO" id="GO:0016491">
    <property type="term" value="F:oxidoreductase activity"/>
    <property type="evidence" value="ECO:0007669"/>
    <property type="project" value="InterPro"/>
</dbReference>
<dbReference type="SMART" id="SM00829">
    <property type="entry name" value="PKS_ER"/>
    <property type="match status" value="1"/>
</dbReference>
<dbReference type="InterPro" id="IPR020843">
    <property type="entry name" value="ER"/>
</dbReference>
<dbReference type="KEGG" id="clg:Calag_0290"/>
<dbReference type="STRING" id="1056495.Calag_0290"/>
<dbReference type="InterPro" id="IPR051603">
    <property type="entry name" value="Zinc-ADH_QOR/CCCR"/>
</dbReference>
<dbReference type="InterPro" id="IPR013154">
    <property type="entry name" value="ADH-like_N"/>
</dbReference>
<dbReference type="InParanoid" id="L0AAK4"/>